<sequence length="1313" mass="144868">MSLPHGTPVLVPRITEASARPSTDTPTYENKAPWLALRETLSFDTLRKKTTTTTSSSTWTLPLHRKTTANTGSEKEKKKKGKKSWTPPALRPFTLILAILISLGLIISLQLLLLRSNRNQGVIFAADINALPLSRTFVYQYFPTIIAVFYSIFWSWIDLEAKRVEPWFRLSRKEGSKGKDSLLLAYPFDFVPLVPFKAGRKGHWPVFWASLALVLVAWGLVPVQAGIFSVHRITVNTTTSFNISTHFMPADRQEKDLSMRFAQSTYGIATLNETLPPYMTRNYTLAPFLPSTPDANASSEAGEWTAPTTMYSLNLYCEPAIALPDFSSAWNSSWGCFLSAGLWGNNTIAGDESTSASGVIKRFTGLFAGHAMKNVASYYIYYCPPERTHTFYAAFTENKQRDEDPPNHVTSIFCEPMYYEQDVNATVDRITREPKKVVPLGPRRELPENVFNKTLLEVLLADTVHPGAARRGDFLPIQGIPKYIESRADTDLSIGDDSLAMVGLASSVGGRPLQDYLDWKALSASYAKAYRLLFARAMVDVLGSEKGDSKQASGNQVVFLDAVYLEPVFTYIVIGLLAAVAICAAVLLYLSMTRTTALLSDPNTIASIMSLAADNSSLLADFKDLDCCTAKELQESIRDKEYKLSGDTDQINITSTNHSLTAGNALPTRQRTVSSKVISKPIRPVEFSLWASIPFVGLFAVLATALSVLFVKASSNGLPLPSKNKIVQNILENYIPTALATLIEPMWVLMNRLLCLLQPIEQLKKGNARSKKSIELDYTSLPPQLVIWKALRARHIVLTTVCAMTLLTNLLAVSFAGLFYHKTVEIQIPMAFQQPLEPRFVSINGSIGPKPRGSELASGAYRGGDGEDQFLVAESNYTRGTPLPAWTDDKLFYMPFLSPTSSNGTVQSQYEASTVAFGAELECSELKPSSFSGVEVDYEGYKRKVLSVLLEKDGASATCISTTKFRLDAGPDSAQNPIEWIPVCQQGPAAAELVYTLEPAGNVNGSKADRNLCGAVVVLGWARDREGTCGETQEKALDAKNSFFVQCSPRLVKGRGTLRVDSEGRLLRTVNNRVIERDIDANELNTTFSNDPINIISQSNQYLFQSFAKFWHNDTFATDFINYFTGRADSNRLLDPKKGLPTLEDVQVPLGKAYSSLFAIWLGTNKEKLFVHPSDVTPASSSGWRVEKEERLFLTTALFAIAQGILSIYAMVAILVYLRRPGAYLPRLPTSTASIIGLFAASAAVQDMRGTSKYEAKERARHLRSLGVRYGYGNFVGTDGSIHVGIEKTPFVRPRVSTERNRSVLAFRKATTA</sequence>
<dbReference type="PANTHER" id="PTHR37544:SF3">
    <property type="entry name" value="SPRAY"/>
    <property type="match status" value="1"/>
</dbReference>
<reference evidence="3" key="1">
    <citation type="journal article" date="2020" name="Stud. Mycol.">
        <title>101 Dothideomycetes genomes: a test case for predicting lifestyles and emergence of pathogens.</title>
        <authorList>
            <person name="Haridas S."/>
            <person name="Albert R."/>
            <person name="Binder M."/>
            <person name="Bloem J."/>
            <person name="Labutti K."/>
            <person name="Salamov A."/>
            <person name="Andreopoulos B."/>
            <person name="Baker S."/>
            <person name="Barry K."/>
            <person name="Bills G."/>
            <person name="Bluhm B."/>
            <person name="Cannon C."/>
            <person name="Castanera R."/>
            <person name="Culley D."/>
            <person name="Daum C."/>
            <person name="Ezra D."/>
            <person name="Gonzalez J."/>
            <person name="Henrissat B."/>
            <person name="Kuo A."/>
            <person name="Liang C."/>
            <person name="Lipzen A."/>
            <person name="Lutzoni F."/>
            <person name="Magnuson J."/>
            <person name="Mondo S."/>
            <person name="Nolan M."/>
            <person name="Ohm R."/>
            <person name="Pangilinan J."/>
            <person name="Park H.-J."/>
            <person name="Ramirez L."/>
            <person name="Alfaro M."/>
            <person name="Sun H."/>
            <person name="Tritt A."/>
            <person name="Yoshinaga Y."/>
            <person name="Zwiers L.-H."/>
            <person name="Turgeon B."/>
            <person name="Goodwin S."/>
            <person name="Spatafora J."/>
            <person name="Crous P."/>
            <person name="Grigoriev I."/>
        </authorList>
    </citation>
    <scope>NUCLEOTIDE SEQUENCE</scope>
    <source>
        <strain evidence="3">CBS 675.92</strain>
    </source>
</reference>
<keyword evidence="2" id="KW-1133">Transmembrane helix</keyword>
<keyword evidence="4" id="KW-1185">Reference proteome</keyword>
<keyword evidence="2" id="KW-0472">Membrane</keyword>
<organism evidence="3 4">
    <name type="scientific">Byssothecium circinans</name>
    <dbReference type="NCBI Taxonomy" id="147558"/>
    <lineage>
        <taxon>Eukaryota</taxon>
        <taxon>Fungi</taxon>
        <taxon>Dikarya</taxon>
        <taxon>Ascomycota</taxon>
        <taxon>Pezizomycotina</taxon>
        <taxon>Dothideomycetes</taxon>
        <taxon>Pleosporomycetidae</taxon>
        <taxon>Pleosporales</taxon>
        <taxon>Massarineae</taxon>
        <taxon>Massarinaceae</taxon>
        <taxon>Byssothecium</taxon>
    </lineage>
</organism>
<feature type="region of interest" description="Disordered" evidence="1">
    <location>
        <begin position="1"/>
        <end position="29"/>
    </location>
</feature>
<dbReference type="EMBL" id="ML977000">
    <property type="protein sequence ID" value="KAF1954142.1"/>
    <property type="molecule type" value="Genomic_DNA"/>
</dbReference>
<feature type="transmembrane region" description="Helical" evidence="2">
    <location>
        <begin position="689"/>
        <end position="711"/>
    </location>
</feature>
<dbReference type="InterPro" id="IPR021840">
    <property type="entry name" value="DUF3433"/>
</dbReference>
<evidence type="ECO:0000313" key="4">
    <source>
        <dbReference type="Proteomes" id="UP000800035"/>
    </source>
</evidence>
<protein>
    <submittedName>
        <fullName evidence="3">Uncharacterized protein</fullName>
    </submittedName>
</protein>
<feature type="transmembrane region" description="Helical" evidence="2">
    <location>
        <begin position="206"/>
        <end position="228"/>
    </location>
</feature>
<gene>
    <name evidence="3" type="ORF">CC80DRAFT_128575</name>
</gene>
<dbReference type="PANTHER" id="PTHR37544">
    <property type="entry name" value="SPRAY-RELATED"/>
    <property type="match status" value="1"/>
</dbReference>
<name>A0A6A5TR52_9PLEO</name>
<feature type="region of interest" description="Disordered" evidence="1">
    <location>
        <begin position="55"/>
        <end position="85"/>
    </location>
</feature>
<feature type="transmembrane region" description="Helical" evidence="2">
    <location>
        <begin position="796"/>
        <end position="820"/>
    </location>
</feature>
<dbReference type="Proteomes" id="UP000800035">
    <property type="component" value="Unassembled WGS sequence"/>
</dbReference>
<dbReference type="OrthoDB" id="3248909at2759"/>
<feature type="transmembrane region" description="Helical" evidence="2">
    <location>
        <begin position="568"/>
        <end position="590"/>
    </location>
</feature>
<accession>A0A6A5TR52</accession>
<feature type="transmembrane region" description="Helical" evidence="2">
    <location>
        <begin position="89"/>
        <end position="113"/>
    </location>
</feature>
<evidence type="ECO:0000313" key="3">
    <source>
        <dbReference type="EMBL" id="KAF1954142.1"/>
    </source>
</evidence>
<keyword evidence="2" id="KW-0812">Transmembrane</keyword>
<feature type="transmembrane region" description="Helical" evidence="2">
    <location>
        <begin position="138"/>
        <end position="157"/>
    </location>
</feature>
<feature type="transmembrane region" description="Helical" evidence="2">
    <location>
        <begin position="1192"/>
        <end position="1218"/>
    </location>
</feature>
<evidence type="ECO:0000256" key="1">
    <source>
        <dbReference type="SAM" id="MobiDB-lite"/>
    </source>
</evidence>
<dbReference type="Pfam" id="PF11915">
    <property type="entry name" value="DUF3433"/>
    <property type="match status" value="2"/>
</dbReference>
<evidence type="ECO:0000256" key="2">
    <source>
        <dbReference type="SAM" id="Phobius"/>
    </source>
</evidence>
<proteinExistence type="predicted"/>